<dbReference type="InterPro" id="IPR050855">
    <property type="entry name" value="NDM-1-like"/>
</dbReference>
<dbReference type="InterPro" id="IPR036866">
    <property type="entry name" value="RibonucZ/Hydroxyglut_hydro"/>
</dbReference>
<evidence type="ECO:0000259" key="1">
    <source>
        <dbReference type="SMART" id="SM00849"/>
    </source>
</evidence>
<dbReference type="SMART" id="SM00849">
    <property type="entry name" value="Lactamase_B"/>
    <property type="match status" value="1"/>
</dbReference>
<evidence type="ECO:0000313" key="3">
    <source>
        <dbReference type="Proteomes" id="UP000198584"/>
    </source>
</evidence>
<dbReference type="OrthoDB" id="9802248at2"/>
<dbReference type="AlphaFoldDB" id="A0A1H4GJ21"/>
<dbReference type="PANTHER" id="PTHR42951:SF17">
    <property type="entry name" value="METALLO-BETA-LACTAMASE DOMAIN-CONTAINING PROTEIN"/>
    <property type="match status" value="1"/>
</dbReference>
<name>A0A1H4GJ21_9BACI</name>
<accession>A0A1H4GJ21</accession>
<dbReference type="PANTHER" id="PTHR42951">
    <property type="entry name" value="METALLO-BETA-LACTAMASE DOMAIN-CONTAINING"/>
    <property type="match status" value="1"/>
</dbReference>
<proteinExistence type="predicted"/>
<organism evidence="2 3">
    <name type="scientific">Thalassobacillus cyri</name>
    <dbReference type="NCBI Taxonomy" id="571932"/>
    <lineage>
        <taxon>Bacteria</taxon>
        <taxon>Bacillati</taxon>
        <taxon>Bacillota</taxon>
        <taxon>Bacilli</taxon>
        <taxon>Bacillales</taxon>
        <taxon>Bacillaceae</taxon>
        <taxon>Thalassobacillus</taxon>
    </lineage>
</organism>
<dbReference type="Proteomes" id="UP000198584">
    <property type="component" value="Unassembled WGS sequence"/>
</dbReference>
<protein>
    <submittedName>
        <fullName evidence="2">Glyoxylase, beta-lactamase superfamily II</fullName>
    </submittedName>
</protein>
<sequence>MDKHQEHLQDGWKMDHAEPDIIKEDLAIYQTLIANVCMIGTENTDDWVLVDTGIARYGERILAACEKRFGDRPPKAIILTHGHFDHVGSAKYLCKHWDVPVFVHPMEWDYVIGRRDYPVGDSTVGGGTIALFSPFFPSRGVNLARYAEKLPEDGSLPFLPDWKYIHTPGHTPGHISLFRKKDKALIAGDAFTTEKTESTLSVFTQAQHVHGPPAYYTPNWREAETSVKRLAELDPSVAITGHGLPMEGEALTKQLNELADNFRELAIPKHKRSIH</sequence>
<dbReference type="RefSeq" id="WP_093046045.1">
    <property type="nucleotide sequence ID" value="NZ_FNQR01000016.1"/>
</dbReference>
<gene>
    <name evidence="2" type="ORF">SAMN05421743_1165</name>
</gene>
<feature type="domain" description="Metallo-beta-lactamase" evidence="1">
    <location>
        <begin position="33"/>
        <end position="242"/>
    </location>
</feature>
<dbReference type="InterPro" id="IPR001279">
    <property type="entry name" value="Metallo-B-lactamas"/>
</dbReference>
<dbReference type="STRING" id="571932.SAMN05421743_1165"/>
<dbReference type="CDD" id="cd07721">
    <property type="entry name" value="yflN-like_MBL-fold"/>
    <property type="match status" value="1"/>
</dbReference>
<dbReference type="EMBL" id="FNQR01000016">
    <property type="protein sequence ID" value="SEB08858.1"/>
    <property type="molecule type" value="Genomic_DNA"/>
</dbReference>
<dbReference type="Gene3D" id="3.60.15.10">
    <property type="entry name" value="Ribonuclease Z/Hydroxyacylglutathione hydrolase-like"/>
    <property type="match status" value="1"/>
</dbReference>
<dbReference type="Pfam" id="PF00753">
    <property type="entry name" value="Lactamase_B"/>
    <property type="match status" value="1"/>
</dbReference>
<evidence type="ECO:0000313" key="2">
    <source>
        <dbReference type="EMBL" id="SEB08858.1"/>
    </source>
</evidence>
<keyword evidence="3" id="KW-1185">Reference proteome</keyword>
<dbReference type="SUPFAM" id="SSF56281">
    <property type="entry name" value="Metallo-hydrolase/oxidoreductase"/>
    <property type="match status" value="1"/>
</dbReference>
<reference evidence="2 3" key="1">
    <citation type="submission" date="2016-10" db="EMBL/GenBank/DDBJ databases">
        <authorList>
            <person name="de Groot N.N."/>
        </authorList>
    </citation>
    <scope>NUCLEOTIDE SEQUENCE [LARGE SCALE GENOMIC DNA]</scope>
    <source>
        <strain evidence="2 3">CCM7597</strain>
    </source>
</reference>